<reference evidence="3 6" key="2">
    <citation type="submission" date="2023-11" db="EMBL/GenBank/DDBJ databases">
        <title>Plant-associative lifestyle of Vibrio porteresiae and its evolutionary dynamics.</title>
        <authorList>
            <person name="Rameshkumar N."/>
            <person name="Kirti K."/>
        </authorList>
    </citation>
    <scope>NUCLEOTIDE SEQUENCE [LARGE SCALE GENOMIC DNA]</scope>
    <source>
        <strain evidence="3 6">MSSRF38</strain>
    </source>
</reference>
<organism evidence="4 5">
    <name type="scientific">Vibrio mangrovi</name>
    <dbReference type="NCBI Taxonomy" id="474394"/>
    <lineage>
        <taxon>Bacteria</taxon>
        <taxon>Pseudomonadati</taxon>
        <taxon>Pseudomonadota</taxon>
        <taxon>Gammaproteobacteria</taxon>
        <taxon>Vibrionales</taxon>
        <taxon>Vibrionaceae</taxon>
        <taxon>Vibrio</taxon>
    </lineage>
</organism>
<dbReference type="OrthoDB" id="9813585at2"/>
<dbReference type="EMBL" id="FXXI01000008">
    <property type="protein sequence ID" value="SMS02058.1"/>
    <property type="molecule type" value="Genomic_DNA"/>
</dbReference>
<keyword evidence="2" id="KW-0472">Membrane</keyword>
<sequence length="531" mass="56257">MNDSVLIEINLIDQVTQPLSGLVNQINQIVQTASSDFDKVESSASGVIQTFTELEQTLEPVLTMDWDLGGIDSLEEVSSILEHITETSGDIVSLGLGSQLVQTFKNAEGGINTFAANLNQGIDSIIATFDLAKTKAKDFSGVARAQLSALSQRTLNFINIGKNLATSFSADGIRGFASVAKEQFSGISQRAAGLSGIGGQIQQFLAPVSSSLDNVRSRLSQGMGEGIAKVTALGEKFPFLSDEVGFVASAMTSLDGVMKTASGGLGGVQTALTFVSDSAGIFQSVMGSASEVIATFHGVMGAVSNVMTVFGRLIPTVSTLMGVMASPVMWVVLGIVALVAAVYLIIKYWDDLVAAMSKIEIFQQIGHLFGWLGEMWGQFVSYLSGTSFGAIFGKIFNGIKFYIDKIVGMFKTIGSGISWVADKLGLSFGSDTAGQSGQNVSTEARAAENVQKQVNPVTQTPESSAARPSENNSVFSYKQQQNTLPSGMVQNMTNNQGQQVSEVKRFGDIYITAPNGLTPDQLAEWDEINVG</sequence>
<keyword evidence="6" id="KW-1185">Reference proteome</keyword>
<gene>
    <name evidence="3" type="ORF">SBX37_21750</name>
    <name evidence="4" type="ORF">VIM7927_03372</name>
</gene>
<feature type="transmembrane region" description="Helical" evidence="2">
    <location>
        <begin position="379"/>
        <end position="403"/>
    </location>
</feature>
<evidence type="ECO:0000313" key="3">
    <source>
        <dbReference type="EMBL" id="MDW6005500.1"/>
    </source>
</evidence>
<name>A0A1Y6IWQ5_9VIBR</name>
<dbReference type="Proteomes" id="UP001283366">
    <property type="component" value="Unassembled WGS sequence"/>
</dbReference>
<protein>
    <submittedName>
        <fullName evidence="4">Uncharacterized protein</fullName>
    </submittedName>
</protein>
<feature type="transmembrane region" description="Helical" evidence="2">
    <location>
        <begin position="292"/>
        <end position="315"/>
    </location>
</feature>
<feature type="compositionally biased region" description="Polar residues" evidence="1">
    <location>
        <begin position="452"/>
        <end position="463"/>
    </location>
</feature>
<keyword evidence="2" id="KW-1133">Transmembrane helix</keyword>
<keyword evidence="2" id="KW-0812">Transmembrane</keyword>
<feature type="region of interest" description="Disordered" evidence="1">
    <location>
        <begin position="452"/>
        <end position="472"/>
    </location>
</feature>
<dbReference type="RefSeq" id="WP_087482086.1">
    <property type="nucleotide sequence ID" value="NZ_AP024884.1"/>
</dbReference>
<dbReference type="Proteomes" id="UP000196125">
    <property type="component" value="Unassembled WGS sequence"/>
</dbReference>
<evidence type="ECO:0000313" key="4">
    <source>
        <dbReference type="EMBL" id="SMS02058.1"/>
    </source>
</evidence>
<reference evidence="4 5" key="1">
    <citation type="submission" date="2017-05" db="EMBL/GenBank/DDBJ databases">
        <authorList>
            <person name="Song R."/>
            <person name="Chenine A.L."/>
            <person name="Ruprecht R.M."/>
        </authorList>
    </citation>
    <scope>NUCLEOTIDE SEQUENCE [LARGE SCALE GENOMIC DNA]</scope>
    <source>
        <strain evidence="4 5">CECT 7927</strain>
    </source>
</reference>
<dbReference type="AlphaFoldDB" id="A0A1Y6IWQ5"/>
<proteinExistence type="predicted"/>
<feature type="transmembrane region" description="Helical" evidence="2">
    <location>
        <begin position="327"/>
        <end position="346"/>
    </location>
</feature>
<evidence type="ECO:0000313" key="6">
    <source>
        <dbReference type="Proteomes" id="UP001283366"/>
    </source>
</evidence>
<evidence type="ECO:0000256" key="1">
    <source>
        <dbReference type="SAM" id="MobiDB-lite"/>
    </source>
</evidence>
<dbReference type="EMBL" id="JAWRCO010000002">
    <property type="protein sequence ID" value="MDW6005500.1"/>
    <property type="molecule type" value="Genomic_DNA"/>
</dbReference>
<accession>A0A1Y6IWQ5</accession>
<evidence type="ECO:0000256" key="2">
    <source>
        <dbReference type="SAM" id="Phobius"/>
    </source>
</evidence>
<evidence type="ECO:0000313" key="5">
    <source>
        <dbReference type="Proteomes" id="UP000196125"/>
    </source>
</evidence>